<evidence type="ECO:0000256" key="1">
    <source>
        <dbReference type="SAM" id="Phobius"/>
    </source>
</evidence>
<name>A0ABT4H188_PAEAL</name>
<sequence length="91" mass="10607">MKVNKKILNISFWVALLTVLFIPGNIPAEGVQRTEYGFPLRFFIHYYSESNANMWFLQGVRIELFIYLVDVAIIYGMLLGVKSIYNQVKKN</sequence>
<keyword evidence="1" id="KW-0472">Membrane</keyword>
<accession>A0ABT4H188</accession>
<keyword evidence="3" id="KW-1185">Reference proteome</keyword>
<dbReference type="GeneID" id="94491353"/>
<comment type="caution">
    <text evidence="2">The sequence shown here is derived from an EMBL/GenBank/DDBJ whole genome shotgun (WGS) entry which is preliminary data.</text>
</comment>
<proteinExistence type="predicted"/>
<evidence type="ECO:0000313" key="2">
    <source>
        <dbReference type="EMBL" id="MCY9762736.1"/>
    </source>
</evidence>
<gene>
    <name evidence="2" type="ORF">M5X12_19565</name>
</gene>
<keyword evidence="1" id="KW-1133">Transmembrane helix</keyword>
<evidence type="ECO:0000313" key="3">
    <source>
        <dbReference type="Proteomes" id="UP001527181"/>
    </source>
</evidence>
<dbReference type="Proteomes" id="UP001527181">
    <property type="component" value="Unassembled WGS sequence"/>
</dbReference>
<reference evidence="2 3" key="1">
    <citation type="submission" date="2022-05" db="EMBL/GenBank/DDBJ databases">
        <title>Genome Sequencing of Bee-Associated Microbes.</title>
        <authorList>
            <person name="Dunlap C."/>
        </authorList>
    </citation>
    <scope>NUCLEOTIDE SEQUENCE [LARGE SCALE GENOMIC DNA]</scope>
    <source>
        <strain evidence="2 3">NRRL B-04010</strain>
    </source>
</reference>
<keyword evidence="1" id="KW-0812">Transmembrane</keyword>
<dbReference type="RefSeq" id="WP_005550407.1">
    <property type="nucleotide sequence ID" value="NZ_JAMDLX010000282.1"/>
</dbReference>
<dbReference type="EMBL" id="JAMDNP010000043">
    <property type="protein sequence ID" value="MCY9762736.1"/>
    <property type="molecule type" value="Genomic_DNA"/>
</dbReference>
<protein>
    <submittedName>
        <fullName evidence="2">Uncharacterized protein</fullName>
    </submittedName>
</protein>
<feature type="transmembrane region" description="Helical" evidence="1">
    <location>
        <begin position="64"/>
        <end position="85"/>
    </location>
</feature>
<organism evidence="2 3">
    <name type="scientific">Paenibacillus alvei</name>
    <name type="common">Bacillus alvei</name>
    <dbReference type="NCBI Taxonomy" id="44250"/>
    <lineage>
        <taxon>Bacteria</taxon>
        <taxon>Bacillati</taxon>
        <taxon>Bacillota</taxon>
        <taxon>Bacilli</taxon>
        <taxon>Bacillales</taxon>
        <taxon>Paenibacillaceae</taxon>
        <taxon>Paenibacillus</taxon>
    </lineage>
</organism>